<dbReference type="Pfam" id="PF00583">
    <property type="entry name" value="Acetyltransf_1"/>
    <property type="match status" value="1"/>
</dbReference>
<dbReference type="GO" id="GO:0016747">
    <property type="term" value="F:acyltransferase activity, transferring groups other than amino-acyl groups"/>
    <property type="evidence" value="ECO:0007669"/>
    <property type="project" value="InterPro"/>
</dbReference>
<keyword evidence="1 4" id="KW-0808">Transferase</keyword>
<feature type="domain" description="N-acetyltransferase" evidence="3">
    <location>
        <begin position="1"/>
        <end position="154"/>
    </location>
</feature>
<dbReference type="EMBL" id="PGCL01000001">
    <property type="protein sequence ID" value="TAJ45853.1"/>
    <property type="molecule type" value="Genomic_DNA"/>
</dbReference>
<dbReference type="InterPro" id="IPR016181">
    <property type="entry name" value="Acyl_CoA_acyltransferase"/>
</dbReference>
<dbReference type="InterPro" id="IPR050832">
    <property type="entry name" value="Bact_Acetyltransf"/>
</dbReference>
<organism evidence="4 5">
    <name type="scientific">Methanofollis fontis</name>
    <dbReference type="NCBI Taxonomy" id="2052832"/>
    <lineage>
        <taxon>Archaea</taxon>
        <taxon>Methanobacteriati</taxon>
        <taxon>Methanobacteriota</taxon>
        <taxon>Stenosarchaea group</taxon>
        <taxon>Methanomicrobia</taxon>
        <taxon>Methanomicrobiales</taxon>
        <taxon>Methanomicrobiaceae</taxon>
        <taxon>Methanofollis</taxon>
    </lineage>
</organism>
<dbReference type="CDD" id="cd04301">
    <property type="entry name" value="NAT_SF"/>
    <property type="match status" value="1"/>
</dbReference>
<dbReference type="Gene3D" id="3.40.630.30">
    <property type="match status" value="1"/>
</dbReference>
<reference evidence="4 5" key="1">
    <citation type="submission" date="2017-11" db="EMBL/GenBank/DDBJ databases">
        <title>Isolation and Characterization of Methanofollis Species from Methane Seep Offshore SW Taiwan.</title>
        <authorList>
            <person name="Teng N.-H."/>
            <person name="Lai M.-C."/>
            <person name="Chen S.-C."/>
        </authorList>
    </citation>
    <scope>NUCLEOTIDE SEQUENCE [LARGE SCALE GENOMIC DNA]</scope>
    <source>
        <strain evidence="4 5">FWC-SCC2</strain>
    </source>
</reference>
<dbReference type="OrthoDB" id="111868at2157"/>
<dbReference type="SUPFAM" id="SSF55729">
    <property type="entry name" value="Acyl-CoA N-acyltransferases (Nat)"/>
    <property type="match status" value="1"/>
</dbReference>
<sequence>MVRPARAGDAGSIAAFNRAMAMETEGRVLDVLTVEAGVEAVFVDPGRGRYFVAEADGRVIGQAMVTTEWSDWRCGEFWWVQSVYVEPSWRRRGVFTALFGCVEAEARRSPGVVGLRLYVERENRTAQETYRRLGMAESDYLMFETEFPAEPPLSPSG</sequence>
<evidence type="ECO:0000256" key="2">
    <source>
        <dbReference type="ARBA" id="ARBA00023315"/>
    </source>
</evidence>
<dbReference type="InterPro" id="IPR000182">
    <property type="entry name" value="GNAT_dom"/>
</dbReference>
<proteinExistence type="predicted"/>
<evidence type="ECO:0000259" key="3">
    <source>
        <dbReference type="PROSITE" id="PS51186"/>
    </source>
</evidence>
<dbReference type="PANTHER" id="PTHR43877">
    <property type="entry name" value="AMINOALKYLPHOSPHONATE N-ACETYLTRANSFERASE-RELATED-RELATED"/>
    <property type="match status" value="1"/>
</dbReference>
<evidence type="ECO:0000313" key="5">
    <source>
        <dbReference type="Proteomes" id="UP000292580"/>
    </source>
</evidence>
<dbReference type="Proteomes" id="UP000292580">
    <property type="component" value="Unassembled WGS sequence"/>
</dbReference>
<evidence type="ECO:0000313" key="4">
    <source>
        <dbReference type="EMBL" id="TAJ45853.1"/>
    </source>
</evidence>
<accession>A0A483CRS8</accession>
<keyword evidence="2" id="KW-0012">Acyltransferase</keyword>
<name>A0A483CRS8_9EURY</name>
<gene>
    <name evidence="4" type="ORF">CUJ86_01425</name>
</gene>
<dbReference type="PROSITE" id="PS51186">
    <property type="entry name" value="GNAT"/>
    <property type="match status" value="1"/>
</dbReference>
<comment type="caution">
    <text evidence="4">The sequence shown here is derived from an EMBL/GenBank/DDBJ whole genome shotgun (WGS) entry which is preliminary data.</text>
</comment>
<dbReference type="AlphaFoldDB" id="A0A483CRS8"/>
<keyword evidence="5" id="KW-1185">Reference proteome</keyword>
<protein>
    <submittedName>
        <fullName evidence="4">GNAT family N-acetyltransferase</fullName>
    </submittedName>
</protein>
<evidence type="ECO:0000256" key="1">
    <source>
        <dbReference type="ARBA" id="ARBA00022679"/>
    </source>
</evidence>